<dbReference type="PANTHER" id="PTHR36453:SF1">
    <property type="entry name" value="RIGHT HANDED BETA HELIX DOMAIN-CONTAINING PROTEIN"/>
    <property type="match status" value="1"/>
</dbReference>
<dbReference type="SUPFAM" id="SSF81296">
    <property type="entry name" value="E set domains"/>
    <property type="match status" value="2"/>
</dbReference>
<sequence>MSVWFRKISLFLVISICLSVLPAVPGAGIAAAAEDLRPTVIMDASLNPNASPNATGYYEYPQGTSNSWYTSTNVTAVPSYNNTFTRYGVGSSVYATWRPNLEEGKYKVYIWKPVHTSSSTNAKISVFHQNGMTPITMNQTMGVAGWEAVGVFRFSAGTSNLVKLSGSGGFLRTSAVKFEPSNEAISQEHGSSNMQAVTNVVYTQSLYVSPNGNDANPGTLLEPLLTINEARDVIRTVKQTNDGVLPTGGVQIYFRGGTYRVLDTLEFNYWDSGTSDSPVTYQAYAGEAVQFTGGYSIPSSQFAAVTNPDILDALPLESRADVLVADLAQLGITNYDVLAPLNQKVPPELFFNGSPMTLSRWPNASYALTGNVEDPGTRYDDGNTPRGFTFEYTSGNPLRWTKSNDIWLAGYWMYDWDITFVPLDSIDATKGTIKTKKPSYYAVKKGQRYYAYNVLEETDQPGEWYLDRSDGKLYMLPPAAMTGADIQMSLFNKPLMMLSEASHLTFKGITFENSRSNGIMVNGGVEDHFEGLTVRNFGLDGINITGGTHHSVLGSDVHNTGSNGIYLDAGNKQTLEPANHRIDNNVIYEFGRIAKTNKSGVQVRGVGNEVTHNRIYDGPHQGIIFDGNDHLVSYNEIFAVNREVEDAGAIYSFLDLAGRGTEVSYNYIHDVTGIPGPSGVWGIYLDGGYSGVNVIGNVIRNVTHGIFSNGGRDNIMKNNLLINTNQSSIFVQNHGFAKSYDPNDPLSLVYKLMTVPYAGPVYAKYPHLANILQDEVEKPKYVKAMNNVIVNGAAIYVHDYALPSGVFAPNYSTAIDPGFINPSADNYGLKEDSVVFDQLPDFEPILFDQIGLYTDSVRPTIPPKNVQMFGGVTLYPAENDADPNGLKLSWDPAVGSKQFRIVVAKDAEFLQIVKDSVTTLPYAIIEGLEYGQTYYWKVEAEPLVASYGTQWNVGGSQIFNTLLAKDKLEHQIALAEALHYYAVEGTEGGQYAGGAKAGLVDAIDAAELQLNSSGPYDGSLEDLTEAIDSFHTARVSSGTIHTAVADDYNGVTIGTQPPYVNAAGTTTAKYTVVADPDNPTNRVAELNDDTATGSMVVKRPFLPAELSMNVSFRVRLEKTNTLMKVFFRTGLYTDPLKISFMPDGYLDINNGQYRTPYASDTWYEIKANLNFQTRKYDFYIDGLPVITQGNLLSLPDFDVPDYLQLDQIGIATRNSSLADDLYIGKYYFDDFKITYPEKERDNAYLKDLSIDGEKLEAFTPDQTTYDVALPADSAFSPITATVADSLYGLLHISAATGIPGKAILTVLPQNRRNAMQYSINFISATSDKTSPTASVAFSSTATTSDSVTATITPSEPVTITNNGGANSYTFLFNGSFTFDFVDAAGNLGSATATVSNITNKSTGAPGKPVLSDDNGYDTGILDGNYKVKMDMWWGNNGKLYKLFENDKLIDTQILTDNSPNAESTIISVTYKKNGTYRYYGELTNAFGTTRSDVLTVNVTQATPAKLVLSNDNWDGDGSFKVSMNLWWGTNGTTYRLYENGVLIDSQALTDQTPQAQSTVTIIHNKTPGVYEYRGELVNYAGTVSSETMNVTVTQ</sequence>
<dbReference type="InterPro" id="IPR012334">
    <property type="entry name" value="Pectin_lyas_fold"/>
</dbReference>
<dbReference type="RefSeq" id="WP_155700047.1">
    <property type="nucleotide sequence ID" value="NZ_CP034235.1"/>
</dbReference>
<evidence type="ECO:0000313" key="3">
    <source>
        <dbReference type="EMBL" id="QGQ95032.1"/>
    </source>
</evidence>
<organism evidence="3 4">
    <name type="scientific">Paenibacillus psychroresistens</name>
    <dbReference type="NCBI Taxonomy" id="1778678"/>
    <lineage>
        <taxon>Bacteria</taxon>
        <taxon>Bacillati</taxon>
        <taxon>Bacillota</taxon>
        <taxon>Bacilli</taxon>
        <taxon>Bacillales</taxon>
        <taxon>Paenibacillaceae</taxon>
        <taxon>Paenibacillus</taxon>
    </lineage>
</organism>
<evidence type="ECO:0000259" key="2">
    <source>
        <dbReference type="Pfam" id="PF25275"/>
    </source>
</evidence>
<reference evidence="4" key="1">
    <citation type="submission" date="2018-11" db="EMBL/GenBank/DDBJ databases">
        <title>Complete genome sequence of Paenibacillus sp. ML311-T8.</title>
        <authorList>
            <person name="Nam Y.-D."/>
            <person name="Kang J."/>
            <person name="Chung W.-H."/>
            <person name="Park Y.S."/>
        </authorList>
    </citation>
    <scope>NUCLEOTIDE SEQUENCE [LARGE SCALE GENOMIC DNA]</scope>
    <source>
        <strain evidence="4">ML311-T8</strain>
    </source>
</reference>
<evidence type="ECO:0000313" key="4">
    <source>
        <dbReference type="Proteomes" id="UP000426246"/>
    </source>
</evidence>
<dbReference type="Gene3D" id="2.60.40.10">
    <property type="entry name" value="Immunoglobulins"/>
    <property type="match status" value="2"/>
</dbReference>
<protein>
    <recommendedName>
        <fullName evidence="2">Golvesin/Xly CBD-like domain-containing protein</fullName>
    </recommendedName>
</protein>
<evidence type="ECO:0000256" key="1">
    <source>
        <dbReference type="SAM" id="SignalP"/>
    </source>
</evidence>
<dbReference type="SUPFAM" id="SSF51126">
    <property type="entry name" value="Pectin lyase-like"/>
    <property type="match status" value="1"/>
</dbReference>
<dbReference type="EMBL" id="CP034235">
    <property type="protein sequence ID" value="QGQ95032.1"/>
    <property type="molecule type" value="Genomic_DNA"/>
</dbReference>
<dbReference type="OrthoDB" id="9760240at2"/>
<proteinExistence type="predicted"/>
<dbReference type="InterPro" id="IPR014756">
    <property type="entry name" value="Ig_E-set"/>
</dbReference>
<name>A0A6B8RHK2_9BACL</name>
<keyword evidence="1" id="KW-0732">Signal</keyword>
<dbReference type="InterPro" id="IPR013783">
    <property type="entry name" value="Ig-like_fold"/>
</dbReference>
<dbReference type="Gene3D" id="2.160.20.10">
    <property type="entry name" value="Single-stranded right-handed beta-helix, Pectin lyase-like"/>
    <property type="match status" value="2"/>
</dbReference>
<gene>
    <name evidence="3" type="ORF">EHS13_09115</name>
</gene>
<feature type="domain" description="Golvesin/Xly CBD-like" evidence="2">
    <location>
        <begin position="65"/>
        <end position="166"/>
    </location>
</feature>
<dbReference type="KEGG" id="ppsc:EHS13_09115"/>
<dbReference type="Gene3D" id="1.20.1270.90">
    <property type="entry name" value="AF1782-like"/>
    <property type="match status" value="1"/>
</dbReference>
<keyword evidence="4" id="KW-1185">Reference proteome</keyword>
<dbReference type="Proteomes" id="UP000426246">
    <property type="component" value="Chromosome"/>
</dbReference>
<feature type="signal peptide" evidence="1">
    <location>
        <begin position="1"/>
        <end position="22"/>
    </location>
</feature>
<dbReference type="Pfam" id="PF25275">
    <property type="entry name" value="Golvesin_C"/>
    <property type="match status" value="1"/>
</dbReference>
<feature type="chain" id="PRO_5039643245" description="Golvesin/Xly CBD-like domain-containing protein" evidence="1">
    <location>
        <begin position="23"/>
        <end position="1594"/>
    </location>
</feature>
<accession>A0A6B8RHK2</accession>
<dbReference type="InterPro" id="IPR011050">
    <property type="entry name" value="Pectin_lyase_fold/virulence"/>
</dbReference>
<dbReference type="InterPro" id="IPR033803">
    <property type="entry name" value="CBD-like_Golvesin-Xly"/>
</dbReference>
<dbReference type="PANTHER" id="PTHR36453">
    <property type="entry name" value="SECRETED PROTEIN-RELATED"/>
    <property type="match status" value="1"/>
</dbReference>
<dbReference type="SMART" id="SM00710">
    <property type="entry name" value="PbH1"/>
    <property type="match status" value="8"/>
</dbReference>
<dbReference type="InterPro" id="IPR006626">
    <property type="entry name" value="PbH1"/>
</dbReference>